<feature type="region of interest" description="Disordered" evidence="1">
    <location>
        <begin position="125"/>
        <end position="150"/>
    </location>
</feature>
<organism evidence="2 3">
    <name type="scientific">Pseudarthrobacter polychromogenes</name>
    <dbReference type="NCBI Taxonomy" id="1676"/>
    <lineage>
        <taxon>Bacteria</taxon>
        <taxon>Bacillati</taxon>
        <taxon>Actinomycetota</taxon>
        <taxon>Actinomycetes</taxon>
        <taxon>Micrococcales</taxon>
        <taxon>Micrococcaceae</taxon>
        <taxon>Pseudarthrobacter</taxon>
    </lineage>
</organism>
<proteinExistence type="predicted"/>
<sequence>MSGASVPLIPPRPVRVSTILPCTEGVDCTGVTAPSFHVTLAVFAAQADTSSVDQLRAVREPDPHLDRDSGKAILGREVLKIELFRPQPDRTGTPHVLPLQFGGLLWSTLAEYERELIIERVNADAAAASQNGTRSKGRTGRRRPARGRWSRATLYRHQQALVARQNSTP</sequence>
<evidence type="ECO:0008006" key="4">
    <source>
        <dbReference type="Google" id="ProtNLM"/>
    </source>
</evidence>
<feature type="compositionally biased region" description="Basic residues" evidence="1">
    <location>
        <begin position="135"/>
        <end position="149"/>
    </location>
</feature>
<evidence type="ECO:0000313" key="3">
    <source>
        <dbReference type="Proteomes" id="UP000596938"/>
    </source>
</evidence>
<evidence type="ECO:0000256" key="1">
    <source>
        <dbReference type="SAM" id="MobiDB-lite"/>
    </source>
</evidence>
<name>A0ABQ1Y0K9_9MICC</name>
<reference evidence="3" key="1">
    <citation type="journal article" date="2019" name="Int. J. Syst. Evol. Microbiol.">
        <title>The Global Catalogue of Microorganisms (GCM) 10K type strain sequencing project: providing services to taxonomists for standard genome sequencing and annotation.</title>
        <authorList>
            <consortium name="The Broad Institute Genomics Platform"/>
            <consortium name="The Broad Institute Genome Sequencing Center for Infectious Disease"/>
            <person name="Wu L."/>
            <person name="Ma J."/>
        </authorList>
    </citation>
    <scope>NUCLEOTIDE SEQUENCE [LARGE SCALE GENOMIC DNA]</scope>
    <source>
        <strain evidence="3">CGMCC 1.1927</strain>
    </source>
</reference>
<keyword evidence="3" id="KW-1185">Reference proteome</keyword>
<dbReference type="EMBL" id="BMKU01000014">
    <property type="protein sequence ID" value="GGH07997.1"/>
    <property type="molecule type" value="Genomic_DNA"/>
</dbReference>
<accession>A0ABQ1Y0K9</accession>
<dbReference type="Proteomes" id="UP000596938">
    <property type="component" value="Unassembled WGS sequence"/>
</dbReference>
<comment type="caution">
    <text evidence="2">The sequence shown here is derived from an EMBL/GenBank/DDBJ whole genome shotgun (WGS) entry which is preliminary data.</text>
</comment>
<gene>
    <name evidence="2" type="ORF">GCM10011577_35690</name>
</gene>
<protein>
    <recommendedName>
        <fullName evidence="4">Resolvase/invertase-type recombinase catalytic domain-containing protein</fullName>
    </recommendedName>
</protein>
<evidence type="ECO:0000313" key="2">
    <source>
        <dbReference type="EMBL" id="GGH07997.1"/>
    </source>
</evidence>